<organism evidence="6 7">
    <name type="scientific">Candidatus Fervidibacter japonicus</name>
    <dbReference type="NCBI Taxonomy" id="2035412"/>
    <lineage>
        <taxon>Bacteria</taxon>
        <taxon>Candidatus Fervidibacterota</taxon>
        <taxon>Candidatus Fervidibacter</taxon>
    </lineage>
</organism>
<dbReference type="InterPro" id="IPR002376">
    <property type="entry name" value="Formyl_transf_N"/>
</dbReference>
<dbReference type="GO" id="GO:0005737">
    <property type="term" value="C:cytoplasm"/>
    <property type="evidence" value="ECO:0007669"/>
    <property type="project" value="TreeGrafter"/>
</dbReference>
<dbReference type="PANTHER" id="PTHR43369">
    <property type="entry name" value="PHOSPHORIBOSYLGLYCINAMIDE FORMYLTRANSFERASE"/>
    <property type="match status" value="1"/>
</dbReference>
<evidence type="ECO:0000313" key="6">
    <source>
        <dbReference type="EMBL" id="GBC97574.1"/>
    </source>
</evidence>
<sequence length="294" mass="33591">MTLPIGWFSTGRDDAALWLLRKTLDAIRAGFLPLEIAFVFCNREIGDAPESDAFLAFVQQQGLPLIAFSSRRFLPDLWRRGKEGDSATLQEWRRRYHEEVARRLAPFLDRVPFSFLAGYMLIVSDDFCERYTLLNLHPALPGGPKGTWQEVIWQLIRQRAQWAGAQIHLVTPELDSGPPVSFCRLPLQTPELRPLWEALDVKLRRQTLDAIIATEGEREPLFAAIRQRELRRELPLILLTLKKLAQGEIHLRDKQVLWHNSPAPHGVDLTEEVEAFLEAPNIYGTGDSDDVGRI</sequence>
<evidence type="ECO:0000259" key="5">
    <source>
        <dbReference type="Pfam" id="PF00551"/>
    </source>
</evidence>
<gene>
    <name evidence="6" type="primary">purN</name>
    <name evidence="6" type="ORF">HRbin17_00061</name>
</gene>
<dbReference type="Proteomes" id="UP000236173">
    <property type="component" value="Unassembled WGS sequence"/>
</dbReference>
<protein>
    <recommendedName>
        <fullName evidence="2">phosphoribosylglycinamide formyltransferase 1</fullName>
        <ecNumber evidence="2">2.1.2.2</ecNumber>
    </recommendedName>
</protein>
<comment type="pathway">
    <text evidence="1">Purine metabolism; IMP biosynthesis via de novo pathway; N(2)-formyl-N(1)-(5-phospho-D-ribosyl)glycinamide from N(1)-(5-phospho-D-ribosyl)glycinamide (10-formyl THF route): step 1/1.</text>
</comment>
<evidence type="ECO:0000256" key="3">
    <source>
        <dbReference type="ARBA" id="ARBA00022679"/>
    </source>
</evidence>
<keyword evidence="3 6" id="KW-0808">Transferase</keyword>
<dbReference type="EC" id="2.1.2.2" evidence="2"/>
<dbReference type="PANTHER" id="PTHR43369:SF2">
    <property type="entry name" value="PHOSPHORIBOSYLGLYCINAMIDE FORMYLTRANSFERASE"/>
    <property type="match status" value="1"/>
</dbReference>
<dbReference type="GO" id="GO:0006189">
    <property type="term" value="P:'de novo' IMP biosynthetic process"/>
    <property type="evidence" value="ECO:0007669"/>
    <property type="project" value="TreeGrafter"/>
</dbReference>
<name>A0A2H5X8U7_9BACT</name>
<evidence type="ECO:0000256" key="4">
    <source>
        <dbReference type="ARBA" id="ARBA00022755"/>
    </source>
</evidence>
<accession>A0A2H5X8U7</accession>
<dbReference type="SUPFAM" id="SSF53328">
    <property type="entry name" value="Formyltransferase"/>
    <property type="match status" value="1"/>
</dbReference>
<dbReference type="EMBL" id="BEHT01000001">
    <property type="protein sequence ID" value="GBC97574.1"/>
    <property type="molecule type" value="Genomic_DNA"/>
</dbReference>
<dbReference type="Gene3D" id="3.40.50.170">
    <property type="entry name" value="Formyl transferase, N-terminal domain"/>
    <property type="match status" value="1"/>
</dbReference>
<feature type="domain" description="Formyl transferase N-terminal" evidence="5">
    <location>
        <begin position="91"/>
        <end position="180"/>
    </location>
</feature>
<keyword evidence="4" id="KW-0658">Purine biosynthesis</keyword>
<evidence type="ECO:0000313" key="7">
    <source>
        <dbReference type="Proteomes" id="UP000236173"/>
    </source>
</evidence>
<dbReference type="GO" id="GO:0004644">
    <property type="term" value="F:phosphoribosylglycinamide formyltransferase activity"/>
    <property type="evidence" value="ECO:0007669"/>
    <property type="project" value="UniProtKB-EC"/>
</dbReference>
<dbReference type="Pfam" id="PF00551">
    <property type="entry name" value="Formyl_trans_N"/>
    <property type="match status" value="1"/>
</dbReference>
<evidence type="ECO:0000256" key="2">
    <source>
        <dbReference type="ARBA" id="ARBA00012254"/>
    </source>
</evidence>
<dbReference type="AlphaFoldDB" id="A0A2H5X8U7"/>
<evidence type="ECO:0000256" key="1">
    <source>
        <dbReference type="ARBA" id="ARBA00005054"/>
    </source>
</evidence>
<comment type="caution">
    <text evidence="6">The sequence shown here is derived from an EMBL/GenBank/DDBJ whole genome shotgun (WGS) entry which is preliminary data.</text>
</comment>
<dbReference type="InterPro" id="IPR036477">
    <property type="entry name" value="Formyl_transf_N_sf"/>
</dbReference>
<proteinExistence type="predicted"/>
<reference evidence="7" key="1">
    <citation type="submission" date="2017-09" db="EMBL/GenBank/DDBJ databases">
        <title>Metaegenomics of thermophilic ammonia-oxidizing enrichment culture.</title>
        <authorList>
            <person name="Kato S."/>
            <person name="Suzuki K."/>
        </authorList>
    </citation>
    <scope>NUCLEOTIDE SEQUENCE [LARGE SCALE GENOMIC DNA]</scope>
</reference>